<evidence type="ECO:0000313" key="3">
    <source>
        <dbReference type="EMBL" id="MBB4941186.1"/>
    </source>
</evidence>
<accession>A0A7W7S1G5</accession>
<dbReference type="EMBL" id="JACHJU010000005">
    <property type="protein sequence ID" value="MBB4943424.1"/>
    <property type="molecule type" value="Genomic_DNA"/>
</dbReference>
<dbReference type="GO" id="GO:0006313">
    <property type="term" value="P:DNA transposition"/>
    <property type="evidence" value="ECO:0007669"/>
    <property type="project" value="InterPro"/>
</dbReference>
<name>A0A7W7S1G5_9ACTN</name>
<evidence type="ECO:0000313" key="4">
    <source>
        <dbReference type="EMBL" id="MBB4943424.1"/>
    </source>
</evidence>
<evidence type="ECO:0000256" key="1">
    <source>
        <dbReference type="SAM" id="MobiDB-lite"/>
    </source>
</evidence>
<feature type="region of interest" description="Disordered" evidence="1">
    <location>
        <begin position="215"/>
        <end position="239"/>
    </location>
</feature>
<dbReference type="EMBL" id="JACHJU010000002">
    <property type="protein sequence ID" value="MBB4941186.1"/>
    <property type="molecule type" value="Genomic_DNA"/>
</dbReference>
<dbReference type="Pfam" id="PF01609">
    <property type="entry name" value="DDE_Tnp_1"/>
    <property type="match status" value="1"/>
</dbReference>
<feature type="domain" description="Transposase IS4-like" evidence="2">
    <location>
        <begin position="280"/>
        <end position="512"/>
    </location>
</feature>
<comment type="caution">
    <text evidence="3">The sequence shown here is derived from an EMBL/GenBank/DDBJ whole genome shotgun (WGS) entry which is preliminary data.</text>
</comment>
<sequence length="578" mass="64495">MYVKTATRRTKDGQEIRYLQLAHNEWDADAQRSRTKVLHSFGRADQLDRAAIERLVVSLGRLLDPDRAAVLSAPAGLEFLEARPLGGTHMLDGLWRRLGIDATMKRLLAGRRMDARAERTLFALVANRALAPSSKPAATEWINSDVHIDGLTVIDEQACHRAMDWLAEIEPVLAKDVYFQVTDLLNLEVDLIFFDTTSTYFETDQADEPVARDERGRLLDQPAGPSATGDDNPDGAGEKVKLRGFRSYGKSKDSRPDLPQVVVGMAVTRDGIPVRVWSWPGATGDSALIRQVRDDLREWTLSKVIYVADRGFSSATNRKALMQGGTGYIIGEKLRSGTAEAKTALSRQGRYATVADNLQVKEVKIGSADRFIICYNPDQAVRDAAVREQLISQLTEMIDGTDTLSRTKRAELAGVISTKPGLHRFLRQTPGGLLRVDRAKIERETNLDGKYLLRCSDPSLSPEDVALGYKQLLQVERGWRDMKSIIDLRPVYHRREDRIRAHVLLCWLALLLIRVAENATGQTWTTLRAELQRLHVIAYTGPSGAFRQSTELTKPQRDLFIALDVPAPKKILDLAVAD</sequence>
<dbReference type="RefSeq" id="WP_184757321.1">
    <property type="nucleotide sequence ID" value="NZ_BAABEK010000232.1"/>
</dbReference>
<dbReference type="GO" id="GO:0003677">
    <property type="term" value="F:DNA binding"/>
    <property type="evidence" value="ECO:0007669"/>
    <property type="project" value="InterPro"/>
</dbReference>
<dbReference type="GO" id="GO:0004803">
    <property type="term" value="F:transposase activity"/>
    <property type="evidence" value="ECO:0007669"/>
    <property type="project" value="InterPro"/>
</dbReference>
<dbReference type="SUPFAM" id="SSF53098">
    <property type="entry name" value="Ribonuclease H-like"/>
    <property type="match status" value="1"/>
</dbReference>
<reference evidence="3 5" key="1">
    <citation type="submission" date="2020-08" db="EMBL/GenBank/DDBJ databases">
        <title>Sequencing the genomes of 1000 actinobacteria strains.</title>
        <authorList>
            <person name="Klenk H.-P."/>
        </authorList>
    </citation>
    <scope>NUCLEOTIDE SEQUENCE [LARGE SCALE GENOMIC DNA]</scope>
    <source>
        <strain evidence="3 5">DSM 43023</strain>
    </source>
</reference>
<gene>
    <name evidence="3" type="ORF">FHR32_005563</name>
    <name evidence="4" type="ORF">FHR32_007824</name>
</gene>
<dbReference type="PANTHER" id="PTHR34614:SF2">
    <property type="entry name" value="TRANSPOSASE IS4-LIKE DOMAIN-CONTAINING PROTEIN"/>
    <property type="match status" value="1"/>
</dbReference>
<dbReference type="AlphaFoldDB" id="A0A7W7S1G5"/>
<dbReference type="PANTHER" id="PTHR34614">
    <property type="match status" value="1"/>
</dbReference>
<evidence type="ECO:0000259" key="2">
    <source>
        <dbReference type="Pfam" id="PF01609"/>
    </source>
</evidence>
<dbReference type="Proteomes" id="UP000534286">
    <property type="component" value="Unassembled WGS sequence"/>
</dbReference>
<dbReference type="NCBIfam" id="NF033559">
    <property type="entry name" value="transpos_IS1634"/>
    <property type="match status" value="1"/>
</dbReference>
<proteinExistence type="predicted"/>
<protein>
    <recommendedName>
        <fullName evidence="2">Transposase IS4-like domain-containing protein</fullName>
    </recommendedName>
</protein>
<keyword evidence="5" id="KW-1185">Reference proteome</keyword>
<evidence type="ECO:0000313" key="5">
    <source>
        <dbReference type="Proteomes" id="UP000534286"/>
    </source>
</evidence>
<organism evidence="3 5">
    <name type="scientific">Streptosporangium album</name>
    <dbReference type="NCBI Taxonomy" id="47479"/>
    <lineage>
        <taxon>Bacteria</taxon>
        <taxon>Bacillati</taxon>
        <taxon>Actinomycetota</taxon>
        <taxon>Actinomycetes</taxon>
        <taxon>Streptosporangiales</taxon>
        <taxon>Streptosporangiaceae</taxon>
        <taxon>Streptosporangium</taxon>
    </lineage>
</organism>
<dbReference type="InterPro" id="IPR012337">
    <property type="entry name" value="RNaseH-like_sf"/>
</dbReference>
<dbReference type="InterPro" id="IPR002559">
    <property type="entry name" value="Transposase_11"/>
</dbReference>
<dbReference type="InterPro" id="IPR047654">
    <property type="entry name" value="IS1634_transpos"/>
</dbReference>